<organism evidence="9 10">
    <name type="scientific">Hyella patelloides LEGE 07179</name>
    <dbReference type="NCBI Taxonomy" id="945734"/>
    <lineage>
        <taxon>Bacteria</taxon>
        <taxon>Bacillati</taxon>
        <taxon>Cyanobacteriota</taxon>
        <taxon>Cyanophyceae</taxon>
        <taxon>Pleurocapsales</taxon>
        <taxon>Hyellaceae</taxon>
        <taxon>Hyella</taxon>
    </lineage>
</organism>
<dbReference type="Pfam" id="PF00672">
    <property type="entry name" value="HAMP"/>
    <property type="match status" value="1"/>
</dbReference>
<dbReference type="PRINTS" id="PR00260">
    <property type="entry name" value="CHEMTRNSDUCR"/>
</dbReference>
<feature type="transmembrane region" description="Helical" evidence="6">
    <location>
        <begin position="391"/>
        <end position="411"/>
    </location>
</feature>
<proteinExistence type="inferred from homology"/>
<dbReference type="Gene3D" id="1.10.287.950">
    <property type="entry name" value="Methyl-accepting chemotaxis protein"/>
    <property type="match status" value="1"/>
</dbReference>
<dbReference type="AlphaFoldDB" id="A0A563VN32"/>
<evidence type="ECO:0000256" key="2">
    <source>
        <dbReference type="ARBA" id="ARBA00029447"/>
    </source>
</evidence>
<evidence type="ECO:0000256" key="4">
    <source>
        <dbReference type="SAM" id="Coils"/>
    </source>
</evidence>
<dbReference type="RefSeq" id="WP_144870796.1">
    <property type="nucleotide sequence ID" value="NZ_LR213913.1"/>
</dbReference>
<dbReference type="InterPro" id="IPR004089">
    <property type="entry name" value="MCPsignal_dom"/>
</dbReference>
<dbReference type="PROSITE" id="PS50885">
    <property type="entry name" value="HAMP"/>
    <property type="match status" value="1"/>
</dbReference>
<keyword evidence="10" id="KW-1185">Reference proteome</keyword>
<evidence type="ECO:0000259" key="7">
    <source>
        <dbReference type="PROSITE" id="PS50111"/>
    </source>
</evidence>
<feature type="compositionally biased region" description="Low complexity" evidence="5">
    <location>
        <begin position="7"/>
        <end position="18"/>
    </location>
</feature>
<dbReference type="InterPro" id="IPR003660">
    <property type="entry name" value="HAMP_dom"/>
</dbReference>
<dbReference type="SUPFAM" id="SSF58104">
    <property type="entry name" value="Methyl-accepting chemotaxis protein (MCP) signaling domain"/>
    <property type="match status" value="1"/>
</dbReference>
<evidence type="ECO:0000256" key="1">
    <source>
        <dbReference type="ARBA" id="ARBA00023224"/>
    </source>
</evidence>
<dbReference type="GO" id="GO:0006935">
    <property type="term" value="P:chemotaxis"/>
    <property type="evidence" value="ECO:0007669"/>
    <property type="project" value="InterPro"/>
</dbReference>
<dbReference type="GO" id="GO:0004888">
    <property type="term" value="F:transmembrane signaling receptor activity"/>
    <property type="evidence" value="ECO:0007669"/>
    <property type="project" value="InterPro"/>
</dbReference>
<dbReference type="SMART" id="SM00283">
    <property type="entry name" value="MA"/>
    <property type="match status" value="1"/>
</dbReference>
<dbReference type="PANTHER" id="PTHR32089">
    <property type="entry name" value="METHYL-ACCEPTING CHEMOTAXIS PROTEIN MCPB"/>
    <property type="match status" value="1"/>
</dbReference>
<feature type="domain" description="HAMP" evidence="8">
    <location>
        <begin position="412"/>
        <end position="464"/>
    </location>
</feature>
<dbReference type="InterPro" id="IPR004090">
    <property type="entry name" value="Chemotax_Me-accpt_rcpt"/>
</dbReference>
<name>A0A563VN32_9CYAN</name>
<sequence length="810" mass="89569">MTKKPELTSSPSLLTSTTQSNPNQIKKVSPLRSRLLTTLLPTVLVPLFIASFIGDKTVEREAKTEIINELEEDTVLASQTFATFLRDSFKTMDLVIANPDVVPTLQAGNEQTEEQQLTQKSIEELEKQFATIKSLKTNEDLDRYLRKVVRYSPIAETYFTQRNGFNIAYSNPPDDFVQSDEDWWQTTKEERRSVLKTGFDDSIQTNVIELSDVVRNPRTGDFLGVLKSNVAVDSFNTDIDNLYGERKQDFQLQIIDLSNNFIITNLDYRDLESHARGHQVINSDHDENQTETSKMIGSEPIVQVAQTLLEVANKDLSLEKAQQLINQQASFSEVSLNVIQDQIFSETVVTALLRYQNQLYSFSTIPKTNFISLGVIDYQVIESTGDNLQKVFVLTAIILGIVSLLIILFLAQQITKPLINLSNTTQKAAAGNLDIQANLEGALETRTLANNFNYLVKQVKESIQSQKALAEEQRQGKEQLETAIVNLLDDVQDATDGDLTVRANLDSMELSTVADLFNAIIDNLQEIALEARQSTSQVEDSLKQNESAIRLLAEQAITEAEETRDTLISVEQMSQSIQAVAENANQAEKIVDDTYNTVLNSTSNMDLTVDSILTLRTTVGETAKKMKRLGESSQKISQAVSFIEDIALKTNILAINATVEAGRAGEYGEGFTIVAEQVAALAEQSATATKEIASIVATIQSETQEVNQAMESGTIQVVETTRLIESTKDSLELVLEKSQVINQLIESISQSTVSQADTSQNVTNLMQKIAQLSETTSKSSQEVAQSIVETAQVAAKLQSTVAQFKVVESA</sequence>
<gene>
    <name evidence="9" type="ORF">H1P_1620009</name>
</gene>
<keyword evidence="1 3" id="KW-0807">Transducer</keyword>
<dbReference type="EMBL" id="CAACVJ010000071">
    <property type="protein sequence ID" value="VEP12743.1"/>
    <property type="molecule type" value="Genomic_DNA"/>
</dbReference>
<evidence type="ECO:0000313" key="10">
    <source>
        <dbReference type="Proteomes" id="UP000320055"/>
    </source>
</evidence>
<dbReference type="Pfam" id="PF00015">
    <property type="entry name" value="MCPsignal"/>
    <property type="match status" value="1"/>
</dbReference>
<dbReference type="OrthoDB" id="419276at2"/>
<reference evidence="9 10" key="1">
    <citation type="submission" date="2019-01" db="EMBL/GenBank/DDBJ databases">
        <authorList>
            <person name="Brito A."/>
        </authorList>
    </citation>
    <scope>NUCLEOTIDE SEQUENCE [LARGE SCALE GENOMIC DNA]</scope>
    <source>
        <strain evidence="9">1</strain>
    </source>
</reference>
<evidence type="ECO:0000256" key="3">
    <source>
        <dbReference type="PROSITE-ProRule" id="PRU00284"/>
    </source>
</evidence>
<evidence type="ECO:0000259" key="8">
    <source>
        <dbReference type="PROSITE" id="PS50885"/>
    </source>
</evidence>
<dbReference type="PROSITE" id="PS50111">
    <property type="entry name" value="CHEMOTAXIS_TRANSDUC_2"/>
    <property type="match status" value="1"/>
</dbReference>
<keyword evidence="6" id="KW-0472">Membrane</keyword>
<dbReference type="Gene3D" id="6.10.340.10">
    <property type="match status" value="1"/>
</dbReference>
<dbReference type="SMART" id="SM00304">
    <property type="entry name" value="HAMP"/>
    <property type="match status" value="2"/>
</dbReference>
<feature type="region of interest" description="Disordered" evidence="5">
    <location>
        <begin position="1"/>
        <end position="25"/>
    </location>
</feature>
<keyword evidence="6" id="KW-0812">Transmembrane</keyword>
<accession>A0A563VN32</accession>
<feature type="transmembrane region" description="Helical" evidence="6">
    <location>
        <begin position="35"/>
        <end position="54"/>
    </location>
</feature>
<protein>
    <submittedName>
        <fullName evidence="9">Methyl-accepting chemotaxis protein</fullName>
    </submittedName>
</protein>
<dbReference type="CDD" id="cd06225">
    <property type="entry name" value="HAMP"/>
    <property type="match status" value="1"/>
</dbReference>
<dbReference type="PANTHER" id="PTHR32089:SF114">
    <property type="entry name" value="METHYL-ACCEPTING CHEMOTAXIS PROTEIN MCPB"/>
    <property type="match status" value="1"/>
</dbReference>
<evidence type="ECO:0000256" key="6">
    <source>
        <dbReference type="SAM" id="Phobius"/>
    </source>
</evidence>
<comment type="similarity">
    <text evidence="2">Belongs to the methyl-accepting chemotaxis (MCP) protein family.</text>
</comment>
<evidence type="ECO:0000256" key="5">
    <source>
        <dbReference type="SAM" id="MobiDB-lite"/>
    </source>
</evidence>
<feature type="coiled-coil region" evidence="4">
    <location>
        <begin position="460"/>
        <end position="490"/>
    </location>
</feature>
<keyword evidence="6" id="KW-1133">Transmembrane helix</keyword>
<dbReference type="GO" id="GO:0007165">
    <property type="term" value="P:signal transduction"/>
    <property type="evidence" value="ECO:0007669"/>
    <property type="project" value="UniProtKB-KW"/>
</dbReference>
<evidence type="ECO:0000313" key="9">
    <source>
        <dbReference type="EMBL" id="VEP12743.1"/>
    </source>
</evidence>
<keyword evidence="4" id="KW-0175">Coiled coil</keyword>
<dbReference type="Proteomes" id="UP000320055">
    <property type="component" value="Unassembled WGS sequence"/>
</dbReference>
<feature type="domain" description="Methyl-accepting transducer" evidence="7">
    <location>
        <begin position="534"/>
        <end position="770"/>
    </location>
</feature>
<dbReference type="SUPFAM" id="SSF158472">
    <property type="entry name" value="HAMP domain-like"/>
    <property type="match status" value="1"/>
</dbReference>
<dbReference type="GO" id="GO:0016020">
    <property type="term" value="C:membrane"/>
    <property type="evidence" value="ECO:0007669"/>
    <property type="project" value="InterPro"/>
</dbReference>